<dbReference type="Pfam" id="PF02092">
    <property type="entry name" value="tRNA_synt_2f"/>
    <property type="match status" value="1"/>
</dbReference>
<evidence type="ECO:0000256" key="8">
    <source>
        <dbReference type="ARBA" id="ARBA00047937"/>
    </source>
</evidence>
<dbReference type="HAMAP" id="MF_00255">
    <property type="entry name" value="Gly_tRNA_synth_beta"/>
    <property type="match status" value="1"/>
</dbReference>
<evidence type="ECO:0000256" key="4">
    <source>
        <dbReference type="ARBA" id="ARBA00022741"/>
    </source>
</evidence>
<dbReference type="EMBL" id="VFSU01000034">
    <property type="protein sequence ID" value="TPE58753.1"/>
    <property type="molecule type" value="Genomic_DNA"/>
</dbReference>
<dbReference type="Proteomes" id="UP000319897">
    <property type="component" value="Unassembled WGS sequence"/>
</dbReference>
<name>A0A501XEM8_9SPHN</name>
<reference evidence="10 11" key="1">
    <citation type="submission" date="2019-06" db="EMBL/GenBank/DDBJ databases">
        <authorList>
            <person name="Lee I."/>
            <person name="Jang G.I."/>
            <person name="Hwang C.Y."/>
        </authorList>
    </citation>
    <scope>NUCLEOTIDE SEQUENCE [LARGE SCALE GENOMIC DNA]</scope>
    <source>
        <strain evidence="10 11">PAMC 28131</strain>
    </source>
</reference>
<dbReference type="InterPro" id="IPR006194">
    <property type="entry name" value="Gly-tRNA-synth_heterodimer"/>
</dbReference>
<keyword evidence="3 9" id="KW-0436">Ligase</keyword>
<proteinExistence type="inferred from homology"/>
<dbReference type="RefSeq" id="WP_140929605.1">
    <property type="nucleotide sequence ID" value="NZ_VFSU01000034.1"/>
</dbReference>
<keyword evidence="4 9" id="KW-0547">Nucleotide-binding</keyword>
<dbReference type="PANTHER" id="PTHR30075:SF2">
    <property type="entry name" value="GLYCINE--TRNA LIGASE, CHLOROPLASTIC_MITOCHONDRIAL 2"/>
    <property type="match status" value="1"/>
</dbReference>
<evidence type="ECO:0000256" key="7">
    <source>
        <dbReference type="ARBA" id="ARBA00023146"/>
    </source>
</evidence>
<keyword evidence="6 9" id="KW-0648">Protein biosynthesis</keyword>
<dbReference type="AlphaFoldDB" id="A0A501XEM8"/>
<organism evidence="10 11">
    <name type="scientific">Sandaracinobacter neustonicus</name>
    <dbReference type="NCBI Taxonomy" id="1715348"/>
    <lineage>
        <taxon>Bacteria</taxon>
        <taxon>Pseudomonadati</taxon>
        <taxon>Pseudomonadota</taxon>
        <taxon>Alphaproteobacteria</taxon>
        <taxon>Sphingomonadales</taxon>
        <taxon>Sphingosinicellaceae</taxon>
        <taxon>Sandaracinobacter</taxon>
    </lineage>
</organism>
<dbReference type="PROSITE" id="PS50861">
    <property type="entry name" value="AA_TRNA_LIGASE_II_GLYAB"/>
    <property type="match status" value="1"/>
</dbReference>
<dbReference type="GO" id="GO:0006426">
    <property type="term" value="P:glycyl-tRNA aminoacylation"/>
    <property type="evidence" value="ECO:0007669"/>
    <property type="project" value="UniProtKB-UniRule"/>
</dbReference>
<dbReference type="OrthoDB" id="9775440at2"/>
<accession>A0A501XEM8</accession>
<sequence length="689" mass="74906">MADFLLELFSEEIPARMQPAAAQQLREKFEALLAEAGLKAERLETHATPRRLALIAHGLPAASEAVSEERRGPRVDAPAQAIDGFLKSTGLSREQLEERDTGKGVFLFANLAREGRPTAELLAAKLPALIGGFQWPKSQRWGKASVSTASPRWVRPLRAIVALLDGDVVAFEALGLQSGRETFGHRFMGSGKPVSIDAVGTYRAQLAAEKVALSAGERQALIQTGAERAADSVGMVLRKDEGLEIENAGLTEWPVPLVGHFDEAFLNVPPEIIQLTMRTNQKYFACEDQDGKLAPYFVCVANIETADKGRTIVAGNERVLSARLADARFFWEQDKAKPLESFGEKLKDIVFHEKLGTMADKVERVAKLVRWLAENHFPDTDPDVVERAARLAKADLTTGTVGEFPELQGVIGGYLAEVQGEKPEVVAALKQHYAALPEGDVPVAVALADRLDTLVSFFGADIRPTGSKDPFALRRAALGVLDMLVSGQRRIALKPALQAAGAKDAEELVAFFADRLKVQQREAGVRHDLIDAVFALGGEDDLVRLLARVKALQAFVETDDGKNLIAGYKRAANILKAEEKKDGATYTLDLAALESPYLDEAEKALAAQFAPAEGASGVLLFDEVDELLGREDFAGAMKRLSVLRAPVDRFFEDVTVNDPDPAVRKRRLGLLAGIRDAMHRVADFSKLEG</sequence>
<evidence type="ECO:0000256" key="6">
    <source>
        <dbReference type="ARBA" id="ARBA00022917"/>
    </source>
</evidence>
<comment type="similarity">
    <text evidence="1 9">Belongs to the class-II aminoacyl-tRNA synthetase family.</text>
</comment>
<evidence type="ECO:0000256" key="1">
    <source>
        <dbReference type="ARBA" id="ARBA00008226"/>
    </source>
</evidence>
<keyword evidence="9" id="KW-0963">Cytoplasm</keyword>
<keyword evidence="11" id="KW-1185">Reference proteome</keyword>
<comment type="subcellular location">
    <subcellularLocation>
        <location evidence="9">Cytoplasm</location>
    </subcellularLocation>
</comment>
<keyword evidence="7 9" id="KW-0030">Aminoacyl-tRNA synthetase</keyword>
<dbReference type="EC" id="6.1.1.14" evidence="9"/>
<dbReference type="GO" id="GO:0005829">
    <property type="term" value="C:cytosol"/>
    <property type="evidence" value="ECO:0007669"/>
    <property type="project" value="TreeGrafter"/>
</dbReference>
<evidence type="ECO:0000313" key="10">
    <source>
        <dbReference type="EMBL" id="TPE58753.1"/>
    </source>
</evidence>
<evidence type="ECO:0000256" key="3">
    <source>
        <dbReference type="ARBA" id="ARBA00022598"/>
    </source>
</evidence>
<comment type="catalytic activity">
    <reaction evidence="8 9">
        <text>tRNA(Gly) + glycine + ATP = glycyl-tRNA(Gly) + AMP + diphosphate</text>
        <dbReference type="Rhea" id="RHEA:16013"/>
        <dbReference type="Rhea" id="RHEA-COMP:9664"/>
        <dbReference type="Rhea" id="RHEA-COMP:9683"/>
        <dbReference type="ChEBI" id="CHEBI:30616"/>
        <dbReference type="ChEBI" id="CHEBI:33019"/>
        <dbReference type="ChEBI" id="CHEBI:57305"/>
        <dbReference type="ChEBI" id="CHEBI:78442"/>
        <dbReference type="ChEBI" id="CHEBI:78522"/>
        <dbReference type="ChEBI" id="CHEBI:456215"/>
        <dbReference type="EC" id="6.1.1.14"/>
    </reaction>
</comment>
<comment type="subunit">
    <text evidence="2 9">Tetramer of two alpha and two beta subunits.</text>
</comment>
<dbReference type="PANTHER" id="PTHR30075">
    <property type="entry name" value="GLYCYL-TRNA SYNTHETASE"/>
    <property type="match status" value="1"/>
</dbReference>
<evidence type="ECO:0000256" key="2">
    <source>
        <dbReference type="ARBA" id="ARBA00011209"/>
    </source>
</evidence>
<evidence type="ECO:0000313" key="11">
    <source>
        <dbReference type="Proteomes" id="UP000319897"/>
    </source>
</evidence>
<keyword evidence="5 9" id="KW-0067">ATP-binding</keyword>
<protein>
    <recommendedName>
        <fullName evidence="9">Glycine--tRNA ligase beta subunit</fullName>
        <ecNumber evidence="9">6.1.1.14</ecNumber>
    </recommendedName>
    <alternativeName>
        <fullName evidence="9">Glycyl-tRNA synthetase beta subunit</fullName>
        <shortName evidence="9">GlyRS</shortName>
    </alternativeName>
</protein>
<gene>
    <name evidence="9" type="primary">glyS</name>
    <name evidence="10" type="ORF">FJQ54_17055</name>
</gene>
<dbReference type="NCBIfam" id="TIGR00211">
    <property type="entry name" value="glyS"/>
    <property type="match status" value="1"/>
</dbReference>
<dbReference type="GO" id="GO:0004820">
    <property type="term" value="F:glycine-tRNA ligase activity"/>
    <property type="evidence" value="ECO:0007669"/>
    <property type="project" value="UniProtKB-UniRule"/>
</dbReference>
<comment type="caution">
    <text evidence="10">The sequence shown here is derived from an EMBL/GenBank/DDBJ whole genome shotgun (WGS) entry which is preliminary data.</text>
</comment>
<dbReference type="GO" id="GO:0005524">
    <property type="term" value="F:ATP binding"/>
    <property type="evidence" value="ECO:0007669"/>
    <property type="project" value="UniProtKB-UniRule"/>
</dbReference>
<evidence type="ECO:0000256" key="9">
    <source>
        <dbReference type="HAMAP-Rule" id="MF_00255"/>
    </source>
</evidence>
<dbReference type="InterPro" id="IPR015944">
    <property type="entry name" value="Gly-tRNA-synth_bsu"/>
</dbReference>
<dbReference type="PRINTS" id="PR01045">
    <property type="entry name" value="TRNASYNTHGB"/>
</dbReference>
<evidence type="ECO:0000256" key="5">
    <source>
        <dbReference type="ARBA" id="ARBA00022840"/>
    </source>
</evidence>
<dbReference type="SUPFAM" id="SSF109604">
    <property type="entry name" value="HD-domain/PDEase-like"/>
    <property type="match status" value="1"/>
</dbReference>